<dbReference type="SUPFAM" id="SSF50475">
    <property type="entry name" value="FMN-binding split barrel"/>
    <property type="match status" value="1"/>
</dbReference>
<evidence type="ECO:0000256" key="1">
    <source>
        <dbReference type="ARBA" id="ARBA00023002"/>
    </source>
</evidence>
<keyword evidence="4" id="KW-1185">Reference proteome</keyword>
<gene>
    <name evidence="3" type="ORF">MIT9_P0879</name>
</gene>
<dbReference type="InterPro" id="IPR014419">
    <property type="entry name" value="HutZ"/>
</dbReference>
<dbReference type="RefSeq" id="WP_317706236.1">
    <property type="nucleotide sequence ID" value="NZ_AP024714.1"/>
</dbReference>
<dbReference type="KEGG" id="mcau:MIT9_P0879"/>
<sequence>MTIDPEAIRREALAYPGHFRTLFIASVDREGMPHASYAPFVAFDGDYYVYISDTVQRTRNFMDTGRAGILFADDERDTVNPFARRRLSFQCQAEEIPHGTEPHRQVVRCFHESFGKYFKPLEELADFHLFCLHPIRGLYVKGFGLAFALEGVGLSEIRHLTGQGHRRRDGQPLPDPAAL</sequence>
<name>A0AAU9CI78_9GAMM</name>
<evidence type="ECO:0000313" key="3">
    <source>
        <dbReference type="EMBL" id="BCX81301.1"/>
    </source>
</evidence>
<proteinExistence type="predicted"/>
<dbReference type="InterPro" id="IPR052019">
    <property type="entry name" value="F420H2_bilvrd_red/Heme_oxyg"/>
</dbReference>
<dbReference type="Gene3D" id="2.30.110.10">
    <property type="entry name" value="Electron Transport, Fmn-binding Protein, Chain A"/>
    <property type="match status" value="1"/>
</dbReference>
<dbReference type="GO" id="GO:0005829">
    <property type="term" value="C:cytosol"/>
    <property type="evidence" value="ECO:0007669"/>
    <property type="project" value="TreeGrafter"/>
</dbReference>
<keyword evidence="1" id="KW-0560">Oxidoreductase</keyword>
<dbReference type="PANTHER" id="PTHR35176">
    <property type="entry name" value="HEME OXYGENASE HI_0854-RELATED"/>
    <property type="match status" value="1"/>
</dbReference>
<reference evidence="4" key="1">
    <citation type="journal article" date="2024" name="Int. J. Syst. Evol. Microbiol.">
        <title>Methylomarinovum tepidoasis sp. nov., a moderately thermophilic methanotroph of the family Methylothermaceae isolated from a deep-sea hydrothermal field.</title>
        <authorList>
            <person name="Hirayama H."/>
            <person name="Takaki Y."/>
            <person name="Abe M."/>
            <person name="Miyazaki M."/>
            <person name="Uematsu K."/>
            <person name="Matsui Y."/>
            <person name="Takai K."/>
        </authorList>
    </citation>
    <scope>NUCLEOTIDE SEQUENCE [LARGE SCALE GENOMIC DNA]</scope>
    <source>
        <strain evidence="4">IT-9</strain>
    </source>
</reference>
<dbReference type="InterPro" id="IPR011576">
    <property type="entry name" value="Pyridox_Oxase_N"/>
</dbReference>
<evidence type="ECO:0000313" key="4">
    <source>
        <dbReference type="Proteomes" id="UP001321825"/>
    </source>
</evidence>
<dbReference type="AlphaFoldDB" id="A0AAU9CI78"/>
<feature type="domain" description="Pyridoxamine 5'-phosphate oxidase N-terminal" evidence="2">
    <location>
        <begin position="18"/>
        <end position="140"/>
    </location>
</feature>
<dbReference type="Pfam" id="PF01243">
    <property type="entry name" value="PNPOx_N"/>
    <property type="match status" value="1"/>
</dbReference>
<dbReference type="GO" id="GO:0016627">
    <property type="term" value="F:oxidoreductase activity, acting on the CH-CH group of donors"/>
    <property type="evidence" value="ECO:0007669"/>
    <property type="project" value="TreeGrafter"/>
</dbReference>
<dbReference type="GO" id="GO:0070967">
    <property type="term" value="F:coenzyme F420 binding"/>
    <property type="evidence" value="ECO:0007669"/>
    <property type="project" value="TreeGrafter"/>
</dbReference>
<dbReference type="Proteomes" id="UP001321825">
    <property type="component" value="Chromosome"/>
</dbReference>
<dbReference type="PANTHER" id="PTHR35176:SF6">
    <property type="entry name" value="HEME OXYGENASE HI_0854-RELATED"/>
    <property type="match status" value="1"/>
</dbReference>
<dbReference type="InterPro" id="IPR012349">
    <property type="entry name" value="Split_barrel_FMN-bd"/>
</dbReference>
<accession>A0AAU9CI78</accession>
<protein>
    <submittedName>
        <fullName evidence="3">Heme iron utilization protein</fullName>
    </submittedName>
</protein>
<dbReference type="PIRSF" id="PIRSF004633">
    <property type="entry name" value="UCP_PLP_oxd"/>
    <property type="match status" value="1"/>
</dbReference>
<evidence type="ECO:0000259" key="2">
    <source>
        <dbReference type="Pfam" id="PF01243"/>
    </source>
</evidence>
<organism evidence="3 4">
    <name type="scientific">Methylomarinovum caldicuralii</name>
    <dbReference type="NCBI Taxonomy" id="438856"/>
    <lineage>
        <taxon>Bacteria</taxon>
        <taxon>Pseudomonadati</taxon>
        <taxon>Pseudomonadota</taxon>
        <taxon>Gammaproteobacteria</taxon>
        <taxon>Methylococcales</taxon>
        <taxon>Methylothermaceae</taxon>
        <taxon>Methylomarinovum</taxon>
    </lineage>
</organism>
<dbReference type="EMBL" id="AP024714">
    <property type="protein sequence ID" value="BCX81301.1"/>
    <property type="molecule type" value="Genomic_DNA"/>
</dbReference>